<keyword evidence="5" id="KW-0611">Plant defense</keyword>
<keyword evidence="7" id="KW-0175">Coiled coil</keyword>
<accession>A0A4U6SX47</accession>
<dbReference type="InterPro" id="IPR003591">
    <property type="entry name" value="Leu-rich_rpt_typical-subtyp"/>
</dbReference>
<sequence length="1109" mass="125529">MLEAFALRLAAMLFHIVRQETDILLGVPGEISKLQRIFSDLSSILVDAERNLIFNGNATLGNWVSELRDAMYDMDNVIDKWQILQWEKEPSTSSMFKCCKISILFCHCNPGGTYKIGRKIQALNKRLEGIMERSKHFDFISKVVGSSRYHDHKAVKYHQKSGSSIIRSDIVGEKIEQDTRMLVNYLFSQVGTSAKCLDNSIVVVSIAIVGPGGIGKTTLARMIFNDSAVEEMFDTRIWLSVNQDVDETDVLQRVLAALDGKSEYRGSVGDKDQLECAVKRAARHKKFLLVMDDVWSDSIWNELLRVPLNDGAPGSQVLVTTRNHGVACRMKTQFFHHVDKLNPEDLENKRYIVHHLDISFKLFDDCSIFFLQQVIFNDEDKSEIVGLEDIGMDIVKRCDGLSLAVKVVGGLLLSRSRRRGAWMDILDHSAWSLMSDDLNNAVFLSYQELSPPLKQCFLQCSLIPKSKVIRRRTIVQMWIAEGFVRDDTGSQLPEDLGIEYYKELISRNLLEYDTQIKDQSGWIMHDVVRSFAQYVIRDAGLLVSEGKGSSMGDLKFRRLSVSKKEVECASLQKQKSLRTLMLFGTTTVELKFLLNKFSYLRVLHLQDADLDELPESICDLRHLRYLGLEGTGITTIPRGIGNLKFLQHMALNRCKNLMQLPDSIVKLQQLMSLDIRGTKISSIVRGFGNLQNLVQLWGFPTNLQDSIGERCSLGELGSLSKLKLLTIEGLEKAFPGSMVAEAKLSSKSHLTQLGLKCGSMLKDKNEVEDCKEYHTTQIEEVLDDLRPPPCIQDIVLTGYLGHQVPKWMARMAAFQNLRLLVIQDYPCCKQLPSGLGQIPFLDYIQILHAPSIESIGHAFLLPSLGGDATGTDETAEITETSTGTTQHCHLSCGVGVAFPKLRELVFDKVMEWREWDWDEQVRAMPVLQSLRIDSCKLRRLPPGLACQARSLRKLCLMNILHLVSIENFPSLVELHLSQNPELWRVSNNSSLQKIEIMNCPALEVLEDLPVLRSISWDDLDAETLPEYLREVEINKLDIKCSLRLLQMISSRDATSEWGKIQHVQRLNARGGRQPDGTYKHYVLYTKSTSCFDTNITKACRLQVHHTCTQ</sequence>
<dbReference type="Pfam" id="PF18052">
    <property type="entry name" value="Rx_N"/>
    <property type="match status" value="1"/>
</dbReference>
<evidence type="ECO:0000256" key="7">
    <source>
        <dbReference type="ARBA" id="ARBA00023054"/>
    </source>
</evidence>
<dbReference type="Pfam" id="PF00931">
    <property type="entry name" value="NB-ARC"/>
    <property type="match status" value="1"/>
</dbReference>
<evidence type="ECO:0000259" key="9">
    <source>
        <dbReference type="Pfam" id="PF18052"/>
    </source>
</evidence>
<dbReference type="Gene3D" id="1.20.5.4130">
    <property type="match status" value="1"/>
</dbReference>
<dbReference type="Pfam" id="PF23598">
    <property type="entry name" value="LRR_14"/>
    <property type="match status" value="1"/>
</dbReference>
<dbReference type="FunFam" id="1.10.10.10:FF:000322">
    <property type="entry name" value="Probable disease resistance protein At1g63360"/>
    <property type="match status" value="1"/>
</dbReference>
<evidence type="ECO:0000256" key="6">
    <source>
        <dbReference type="ARBA" id="ARBA00022840"/>
    </source>
</evidence>
<dbReference type="PRINTS" id="PR00364">
    <property type="entry name" value="DISEASERSIST"/>
</dbReference>
<protein>
    <recommendedName>
        <fullName evidence="14">AAA+ ATPase domain-containing protein</fullName>
    </recommendedName>
</protein>
<dbReference type="PANTHER" id="PTHR36766">
    <property type="entry name" value="PLANT BROAD-SPECTRUM MILDEW RESISTANCE PROTEIN RPW8"/>
    <property type="match status" value="1"/>
</dbReference>
<evidence type="ECO:0000256" key="4">
    <source>
        <dbReference type="ARBA" id="ARBA00022741"/>
    </source>
</evidence>
<evidence type="ECO:0000256" key="1">
    <source>
        <dbReference type="ARBA" id="ARBA00008894"/>
    </source>
</evidence>
<dbReference type="InterPro" id="IPR002182">
    <property type="entry name" value="NB-ARC"/>
</dbReference>
<dbReference type="EMBL" id="CM016560">
    <property type="protein sequence ID" value="TKV91962.1"/>
    <property type="molecule type" value="Genomic_DNA"/>
</dbReference>
<dbReference type="SMART" id="SM00369">
    <property type="entry name" value="LRR_TYP"/>
    <property type="match status" value="3"/>
</dbReference>
<gene>
    <name evidence="12" type="ORF">SEVIR_9G132700v2</name>
</gene>
<proteinExistence type="inferred from homology"/>
<dbReference type="GO" id="GO:0005524">
    <property type="term" value="F:ATP binding"/>
    <property type="evidence" value="ECO:0007669"/>
    <property type="project" value="UniProtKB-KW"/>
</dbReference>
<evidence type="ECO:0008006" key="14">
    <source>
        <dbReference type="Google" id="ProtNLM"/>
    </source>
</evidence>
<comment type="similarity">
    <text evidence="1">Belongs to the disease resistance NB-LRR family.</text>
</comment>
<feature type="domain" description="NB-ARC" evidence="8">
    <location>
        <begin position="205"/>
        <end position="345"/>
    </location>
</feature>
<evidence type="ECO:0000256" key="5">
    <source>
        <dbReference type="ARBA" id="ARBA00022821"/>
    </source>
</evidence>
<name>A0A4U6SX47_SETVI</name>
<dbReference type="Gene3D" id="1.10.10.10">
    <property type="entry name" value="Winged helix-like DNA-binding domain superfamily/Winged helix DNA-binding domain"/>
    <property type="match status" value="1"/>
</dbReference>
<organism evidence="12 13">
    <name type="scientific">Setaria viridis</name>
    <name type="common">Green bristlegrass</name>
    <name type="synonym">Setaria italica subsp. viridis</name>
    <dbReference type="NCBI Taxonomy" id="4556"/>
    <lineage>
        <taxon>Eukaryota</taxon>
        <taxon>Viridiplantae</taxon>
        <taxon>Streptophyta</taxon>
        <taxon>Embryophyta</taxon>
        <taxon>Tracheophyta</taxon>
        <taxon>Spermatophyta</taxon>
        <taxon>Magnoliopsida</taxon>
        <taxon>Liliopsida</taxon>
        <taxon>Poales</taxon>
        <taxon>Poaceae</taxon>
        <taxon>PACMAD clade</taxon>
        <taxon>Panicoideae</taxon>
        <taxon>Panicodae</taxon>
        <taxon>Paniceae</taxon>
        <taxon>Cenchrinae</taxon>
        <taxon>Setaria</taxon>
    </lineage>
</organism>
<dbReference type="Pfam" id="PF23559">
    <property type="entry name" value="WHD_DRP"/>
    <property type="match status" value="1"/>
</dbReference>
<dbReference type="PANTHER" id="PTHR36766:SF36">
    <property type="entry name" value="AAA+ ATPASE DOMAIN-CONTAINING PROTEIN"/>
    <property type="match status" value="1"/>
</dbReference>
<keyword evidence="4" id="KW-0547">Nucleotide-binding</keyword>
<dbReference type="Gene3D" id="3.80.10.10">
    <property type="entry name" value="Ribonuclease Inhibitor"/>
    <property type="match status" value="2"/>
</dbReference>
<dbReference type="Gramene" id="TKV91962">
    <property type="protein sequence ID" value="TKV91962"/>
    <property type="gene ID" value="SEVIR_9G132700v2"/>
</dbReference>
<dbReference type="GO" id="GO:0042742">
    <property type="term" value="P:defense response to bacterium"/>
    <property type="evidence" value="ECO:0007669"/>
    <property type="project" value="UniProtKB-ARBA"/>
</dbReference>
<evidence type="ECO:0000259" key="11">
    <source>
        <dbReference type="Pfam" id="PF23598"/>
    </source>
</evidence>
<dbReference type="SUPFAM" id="SSF52058">
    <property type="entry name" value="L domain-like"/>
    <property type="match status" value="1"/>
</dbReference>
<dbReference type="InterPro" id="IPR041118">
    <property type="entry name" value="Rx_N"/>
</dbReference>
<keyword evidence="13" id="KW-1185">Reference proteome</keyword>
<dbReference type="Gene3D" id="3.40.50.300">
    <property type="entry name" value="P-loop containing nucleotide triphosphate hydrolases"/>
    <property type="match status" value="1"/>
</dbReference>
<keyword evidence="3" id="KW-0677">Repeat</keyword>
<dbReference type="InterPro" id="IPR055414">
    <property type="entry name" value="LRR_R13L4/SHOC2-like"/>
</dbReference>
<keyword evidence="2" id="KW-0433">Leucine-rich repeat</keyword>
<dbReference type="InterPro" id="IPR058922">
    <property type="entry name" value="WHD_DRP"/>
</dbReference>
<feature type="domain" description="Disease resistance R13L4/SHOC-2-like LRR" evidence="11">
    <location>
        <begin position="577"/>
        <end position="907"/>
    </location>
</feature>
<dbReference type="InterPro" id="IPR032675">
    <property type="entry name" value="LRR_dom_sf"/>
</dbReference>
<evidence type="ECO:0000313" key="13">
    <source>
        <dbReference type="Proteomes" id="UP000298652"/>
    </source>
</evidence>
<dbReference type="Proteomes" id="UP000298652">
    <property type="component" value="Chromosome 9"/>
</dbReference>
<dbReference type="SUPFAM" id="SSF52540">
    <property type="entry name" value="P-loop containing nucleoside triphosphate hydrolases"/>
    <property type="match status" value="1"/>
</dbReference>
<evidence type="ECO:0000256" key="3">
    <source>
        <dbReference type="ARBA" id="ARBA00022737"/>
    </source>
</evidence>
<feature type="domain" description="Disease resistance N-terminal" evidence="9">
    <location>
        <begin position="11"/>
        <end position="89"/>
    </location>
</feature>
<dbReference type="GO" id="GO:0043531">
    <property type="term" value="F:ADP binding"/>
    <property type="evidence" value="ECO:0007669"/>
    <property type="project" value="InterPro"/>
</dbReference>
<dbReference type="AlphaFoldDB" id="A0A4U6SX47"/>
<dbReference type="InterPro" id="IPR036388">
    <property type="entry name" value="WH-like_DNA-bd_sf"/>
</dbReference>
<dbReference type="InterPro" id="IPR027417">
    <property type="entry name" value="P-loop_NTPase"/>
</dbReference>
<evidence type="ECO:0000259" key="8">
    <source>
        <dbReference type="Pfam" id="PF00931"/>
    </source>
</evidence>
<reference evidence="12" key="1">
    <citation type="submission" date="2019-03" db="EMBL/GenBank/DDBJ databases">
        <title>WGS assembly of Setaria viridis.</title>
        <authorList>
            <person name="Huang P."/>
            <person name="Jenkins J."/>
            <person name="Grimwood J."/>
            <person name="Barry K."/>
            <person name="Healey A."/>
            <person name="Mamidi S."/>
            <person name="Sreedasyam A."/>
            <person name="Shu S."/>
            <person name="Feldman M."/>
            <person name="Wu J."/>
            <person name="Yu Y."/>
            <person name="Chen C."/>
            <person name="Johnson J."/>
            <person name="Rokhsar D."/>
            <person name="Baxter I."/>
            <person name="Schmutz J."/>
            <person name="Brutnell T."/>
            <person name="Kellogg E."/>
        </authorList>
    </citation>
    <scope>NUCLEOTIDE SEQUENCE [LARGE SCALE GENOMIC DNA]</scope>
</reference>
<dbReference type="GO" id="GO:0002758">
    <property type="term" value="P:innate immune response-activating signaling pathway"/>
    <property type="evidence" value="ECO:0007669"/>
    <property type="project" value="UniProtKB-ARBA"/>
</dbReference>
<evidence type="ECO:0000259" key="10">
    <source>
        <dbReference type="Pfam" id="PF23559"/>
    </source>
</evidence>
<keyword evidence="6" id="KW-0067">ATP-binding</keyword>
<evidence type="ECO:0000313" key="12">
    <source>
        <dbReference type="EMBL" id="TKV91962.1"/>
    </source>
</evidence>
<dbReference type="GO" id="GO:0009626">
    <property type="term" value="P:plant-type hypersensitive response"/>
    <property type="evidence" value="ECO:0007669"/>
    <property type="project" value="UniProtKB-ARBA"/>
</dbReference>
<evidence type="ECO:0000256" key="2">
    <source>
        <dbReference type="ARBA" id="ARBA00022614"/>
    </source>
</evidence>
<feature type="domain" description="Disease resistance protein winged helix" evidence="10">
    <location>
        <begin position="464"/>
        <end position="531"/>
    </location>
</feature>